<reference evidence="6 7" key="1">
    <citation type="journal article" date="2015" name="Genome Announc.">
        <title>Expanding the biotechnology potential of lactobacilli through comparative genomics of 213 strains and associated genera.</title>
        <authorList>
            <person name="Sun Z."/>
            <person name="Harris H.M."/>
            <person name="McCann A."/>
            <person name="Guo C."/>
            <person name="Argimon S."/>
            <person name="Zhang W."/>
            <person name="Yang X."/>
            <person name="Jeffery I.B."/>
            <person name="Cooney J.C."/>
            <person name="Kagawa T.F."/>
            <person name="Liu W."/>
            <person name="Song Y."/>
            <person name="Salvetti E."/>
            <person name="Wrobel A."/>
            <person name="Rasinkangas P."/>
            <person name="Parkhill J."/>
            <person name="Rea M.C."/>
            <person name="O'Sullivan O."/>
            <person name="Ritari J."/>
            <person name="Douillard F.P."/>
            <person name="Paul Ross R."/>
            <person name="Yang R."/>
            <person name="Briner A.E."/>
            <person name="Felis G.E."/>
            <person name="de Vos W.M."/>
            <person name="Barrangou R."/>
            <person name="Klaenhammer T.R."/>
            <person name="Caufield P.W."/>
            <person name="Cui Y."/>
            <person name="Zhang H."/>
            <person name="O'Toole P.W."/>
        </authorList>
    </citation>
    <scope>NUCLEOTIDE SEQUENCE [LARGE SCALE GENOMIC DNA]</scope>
    <source>
        <strain evidence="6 7">DSM 14421</strain>
    </source>
</reference>
<dbReference type="Pfam" id="PF00413">
    <property type="entry name" value="Peptidase_M10"/>
    <property type="match status" value="1"/>
</dbReference>
<dbReference type="GO" id="GO:0004222">
    <property type="term" value="F:metalloendopeptidase activity"/>
    <property type="evidence" value="ECO:0007669"/>
    <property type="project" value="InterPro"/>
</dbReference>
<dbReference type="Proteomes" id="UP000052013">
    <property type="component" value="Unassembled WGS sequence"/>
</dbReference>
<dbReference type="SUPFAM" id="SSF55486">
    <property type="entry name" value="Metalloproteases ('zincins'), catalytic domain"/>
    <property type="match status" value="1"/>
</dbReference>
<dbReference type="EMBL" id="AZEY01000004">
    <property type="protein sequence ID" value="KRL70170.1"/>
    <property type="molecule type" value="Genomic_DNA"/>
</dbReference>
<evidence type="ECO:0000313" key="7">
    <source>
        <dbReference type="Proteomes" id="UP000052013"/>
    </source>
</evidence>
<dbReference type="PATRIC" id="fig|1423739.3.peg.3155"/>
<dbReference type="Gene3D" id="3.40.390.10">
    <property type="entry name" value="Collagenase (Catalytic Domain)"/>
    <property type="match status" value="1"/>
</dbReference>
<keyword evidence="2" id="KW-0479">Metal-binding</keyword>
<dbReference type="RefSeq" id="WP_225427639.1">
    <property type="nucleotide sequence ID" value="NZ_AZEY01000004.1"/>
</dbReference>
<name>A0A0R1STT9_9LACO</name>
<organism evidence="6 7">
    <name type="scientific">Lentilactobacillus diolivorans DSM 14421</name>
    <dbReference type="NCBI Taxonomy" id="1423739"/>
    <lineage>
        <taxon>Bacteria</taxon>
        <taxon>Bacillati</taxon>
        <taxon>Bacillota</taxon>
        <taxon>Bacilli</taxon>
        <taxon>Lactobacillales</taxon>
        <taxon>Lactobacillaceae</taxon>
        <taxon>Lentilactobacillus</taxon>
    </lineage>
</organism>
<evidence type="ECO:0000256" key="3">
    <source>
        <dbReference type="ARBA" id="ARBA00022801"/>
    </source>
</evidence>
<dbReference type="GO" id="GO:0006508">
    <property type="term" value="P:proteolysis"/>
    <property type="evidence" value="ECO:0007669"/>
    <property type="project" value="UniProtKB-KW"/>
</dbReference>
<keyword evidence="3" id="KW-0378">Hydrolase</keyword>
<dbReference type="GO" id="GO:0008270">
    <property type="term" value="F:zinc ion binding"/>
    <property type="evidence" value="ECO:0007669"/>
    <property type="project" value="InterPro"/>
</dbReference>
<evidence type="ECO:0000256" key="1">
    <source>
        <dbReference type="ARBA" id="ARBA00022670"/>
    </source>
</evidence>
<accession>A0A0R1STT9</accession>
<sequence>MLIATTFSLGIATQLAVNTPAFAKTKSAKVIKINKAPFKAYRAKKGYIYSNAKLTKRIHNAKNYPKTTLYSQKEAIIKKSNGKQAVYYYVMSKNRKVQGYIWHRYLTPVPIKDNIASSETSTNQPISQKALVNLINKAPDMDPTESIRSLKPIDYIANETIFDLGYNVFRFSPSSMFKSHQATVYVASGKLASLAQAAMTKWNNVLGSQVFKLGTAKAHTLAIRLGNGTKDGWDGLYDGKGIYIDHTHFNNLNYPIAYMSENLGSQTSYQQYWTGVIAHELGHTLGLDHTGYQADLMYAPNSDGNFITKYLWKRPIERSSTGLDGTEMGTITQRDLNRARLTRVLGYW</sequence>
<evidence type="ECO:0000259" key="5">
    <source>
        <dbReference type="Pfam" id="PF00413"/>
    </source>
</evidence>
<proteinExistence type="predicted"/>
<dbReference type="AlphaFoldDB" id="A0A0R1STT9"/>
<dbReference type="InterPro" id="IPR024079">
    <property type="entry name" value="MetalloPept_cat_dom_sf"/>
</dbReference>
<comment type="caution">
    <text evidence="6">The sequence shown here is derived from an EMBL/GenBank/DDBJ whole genome shotgun (WGS) entry which is preliminary data.</text>
</comment>
<dbReference type="InterPro" id="IPR001818">
    <property type="entry name" value="Pept_M10_metallopeptidase"/>
</dbReference>
<dbReference type="STRING" id="1423739.FC85_GL003029"/>
<evidence type="ECO:0000313" key="6">
    <source>
        <dbReference type="EMBL" id="KRL70170.1"/>
    </source>
</evidence>
<keyword evidence="4" id="KW-0862">Zinc</keyword>
<keyword evidence="1" id="KW-0645">Protease</keyword>
<evidence type="ECO:0000256" key="4">
    <source>
        <dbReference type="ARBA" id="ARBA00022833"/>
    </source>
</evidence>
<gene>
    <name evidence="6" type="ORF">FC85_GL003029</name>
</gene>
<protein>
    <recommendedName>
        <fullName evidence="5">Peptidase M10 metallopeptidase domain-containing protein</fullName>
    </recommendedName>
</protein>
<evidence type="ECO:0000256" key="2">
    <source>
        <dbReference type="ARBA" id="ARBA00022723"/>
    </source>
</evidence>
<dbReference type="GO" id="GO:0031012">
    <property type="term" value="C:extracellular matrix"/>
    <property type="evidence" value="ECO:0007669"/>
    <property type="project" value="InterPro"/>
</dbReference>
<feature type="domain" description="Peptidase M10 metallopeptidase" evidence="5">
    <location>
        <begin position="188"/>
        <end position="299"/>
    </location>
</feature>